<dbReference type="OrthoDB" id="10374654at2759"/>
<sequence length="350" mass="40070">MIPKEAPQRPGHNSQPKYHKSTEVVRSDNDTVVDPERFAQFSYQGEIIPTAEQIIDLAENAKCEADRREILSQDLKSWTTLNEFLKESILKLQHFVNKLDPDLRRELSKEFYPMLQATAPNDEESRDRVASSRSRVLKKWGDDERGKEIIKLLWDGSEVFHASGTMNKLAQLGESYGPIDFTRAINLQCLQRITEKRLDPSKRIRGDRKWIVQDITKAAANRKSVVTPVTPLDADLLRATRCRLNNLAMVQQAIDKGKAPKVFASEMDATFVERKDATSNRPLKVQDTRQKPKGHDSETELEDYVEKPEKPTEKRAAEPLAPLDSKRIMREQPTQVPYGIEDHNDTEVEL</sequence>
<reference evidence="2" key="1">
    <citation type="submission" date="2021-07" db="EMBL/GenBank/DDBJ databases">
        <authorList>
            <person name="Durling M."/>
        </authorList>
    </citation>
    <scope>NUCLEOTIDE SEQUENCE</scope>
</reference>
<feature type="region of interest" description="Disordered" evidence="1">
    <location>
        <begin position="1"/>
        <end position="29"/>
    </location>
</feature>
<evidence type="ECO:0000256" key="1">
    <source>
        <dbReference type="SAM" id="MobiDB-lite"/>
    </source>
</evidence>
<dbReference type="EMBL" id="CAJVRM010000737">
    <property type="protein sequence ID" value="CAG8983759.1"/>
    <property type="molecule type" value="Genomic_DNA"/>
</dbReference>
<feature type="compositionally biased region" description="Basic and acidic residues" evidence="1">
    <location>
        <begin position="20"/>
        <end position="29"/>
    </location>
</feature>
<name>A0A9N9QD41_9HELO</name>
<feature type="compositionally biased region" description="Basic and acidic residues" evidence="1">
    <location>
        <begin position="274"/>
        <end position="317"/>
    </location>
</feature>
<feature type="compositionally biased region" description="Basic and acidic residues" evidence="1">
    <location>
        <begin position="340"/>
        <end position="350"/>
    </location>
</feature>
<comment type="caution">
    <text evidence="2">The sequence shown here is derived from an EMBL/GenBank/DDBJ whole genome shotgun (WGS) entry which is preliminary data.</text>
</comment>
<proteinExistence type="predicted"/>
<gene>
    <name evidence="2" type="ORF">HYALB_00009855</name>
</gene>
<dbReference type="AlphaFoldDB" id="A0A9N9QD41"/>
<protein>
    <submittedName>
        <fullName evidence="2">Uncharacterized protein</fullName>
    </submittedName>
</protein>
<organism evidence="2 3">
    <name type="scientific">Hymenoscyphus albidus</name>
    <dbReference type="NCBI Taxonomy" id="595503"/>
    <lineage>
        <taxon>Eukaryota</taxon>
        <taxon>Fungi</taxon>
        <taxon>Dikarya</taxon>
        <taxon>Ascomycota</taxon>
        <taxon>Pezizomycotina</taxon>
        <taxon>Leotiomycetes</taxon>
        <taxon>Helotiales</taxon>
        <taxon>Helotiaceae</taxon>
        <taxon>Hymenoscyphus</taxon>
    </lineage>
</organism>
<evidence type="ECO:0000313" key="3">
    <source>
        <dbReference type="Proteomes" id="UP000701801"/>
    </source>
</evidence>
<feature type="region of interest" description="Disordered" evidence="1">
    <location>
        <begin position="274"/>
        <end position="350"/>
    </location>
</feature>
<evidence type="ECO:0000313" key="2">
    <source>
        <dbReference type="EMBL" id="CAG8983759.1"/>
    </source>
</evidence>
<keyword evidence="3" id="KW-1185">Reference proteome</keyword>
<accession>A0A9N9QD41</accession>
<dbReference type="Proteomes" id="UP000701801">
    <property type="component" value="Unassembled WGS sequence"/>
</dbReference>